<comment type="caution">
    <text evidence="1">The sequence shown here is derived from an EMBL/GenBank/DDBJ whole genome shotgun (WGS) entry which is preliminary data.</text>
</comment>
<accession>A0A9K3MUU0</accession>
<dbReference type="AlphaFoldDB" id="A0A9K3MUU0"/>
<keyword evidence="2" id="KW-1185">Reference proteome</keyword>
<protein>
    <submittedName>
        <fullName evidence="1">Uncharacterized protein</fullName>
    </submittedName>
</protein>
<reference evidence="1" key="1">
    <citation type="journal article" date="2017" name="Nature">
        <title>The sunflower genome provides insights into oil metabolism, flowering and Asterid evolution.</title>
        <authorList>
            <person name="Badouin H."/>
            <person name="Gouzy J."/>
            <person name="Grassa C.J."/>
            <person name="Murat F."/>
            <person name="Staton S.E."/>
            <person name="Cottret L."/>
            <person name="Lelandais-Briere C."/>
            <person name="Owens G.L."/>
            <person name="Carrere S."/>
            <person name="Mayjonade B."/>
            <person name="Legrand L."/>
            <person name="Gill N."/>
            <person name="Kane N.C."/>
            <person name="Bowers J.E."/>
            <person name="Hubner S."/>
            <person name="Bellec A."/>
            <person name="Berard A."/>
            <person name="Berges H."/>
            <person name="Blanchet N."/>
            <person name="Boniface M.C."/>
            <person name="Brunel D."/>
            <person name="Catrice O."/>
            <person name="Chaidir N."/>
            <person name="Claudel C."/>
            <person name="Donnadieu C."/>
            <person name="Faraut T."/>
            <person name="Fievet G."/>
            <person name="Helmstetter N."/>
            <person name="King M."/>
            <person name="Knapp S.J."/>
            <person name="Lai Z."/>
            <person name="Le Paslier M.C."/>
            <person name="Lippi Y."/>
            <person name="Lorenzon L."/>
            <person name="Mandel J.R."/>
            <person name="Marage G."/>
            <person name="Marchand G."/>
            <person name="Marquand E."/>
            <person name="Bret-Mestries E."/>
            <person name="Morien E."/>
            <person name="Nambeesan S."/>
            <person name="Nguyen T."/>
            <person name="Pegot-Espagnet P."/>
            <person name="Pouilly N."/>
            <person name="Raftis F."/>
            <person name="Sallet E."/>
            <person name="Schiex T."/>
            <person name="Thomas J."/>
            <person name="Vandecasteele C."/>
            <person name="Vares D."/>
            <person name="Vear F."/>
            <person name="Vautrin S."/>
            <person name="Crespi M."/>
            <person name="Mangin B."/>
            <person name="Burke J.M."/>
            <person name="Salse J."/>
            <person name="Munos S."/>
            <person name="Vincourt P."/>
            <person name="Rieseberg L.H."/>
            <person name="Langlade N.B."/>
        </authorList>
    </citation>
    <scope>NUCLEOTIDE SEQUENCE</scope>
    <source>
        <tissue evidence="1">Leaves</tissue>
    </source>
</reference>
<organism evidence="1 2">
    <name type="scientific">Helianthus annuus</name>
    <name type="common">Common sunflower</name>
    <dbReference type="NCBI Taxonomy" id="4232"/>
    <lineage>
        <taxon>Eukaryota</taxon>
        <taxon>Viridiplantae</taxon>
        <taxon>Streptophyta</taxon>
        <taxon>Embryophyta</taxon>
        <taxon>Tracheophyta</taxon>
        <taxon>Spermatophyta</taxon>
        <taxon>Magnoliopsida</taxon>
        <taxon>eudicotyledons</taxon>
        <taxon>Gunneridae</taxon>
        <taxon>Pentapetalae</taxon>
        <taxon>asterids</taxon>
        <taxon>campanulids</taxon>
        <taxon>Asterales</taxon>
        <taxon>Asteraceae</taxon>
        <taxon>Asteroideae</taxon>
        <taxon>Heliantheae alliance</taxon>
        <taxon>Heliantheae</taxon>
        <taxon>Helianthus</taxon>
    </lineage>
</organism>
<name>A0A9K3MUU0_HELAN</name>
<evidence type="ECO:0000313" key="1">
    <source>
        <dbReference type="EMBL" id="KAF5777111.1"/>
    </source>
</evidence>
<gene>
    <name evidence="1" type="ORF">HanXRQr2_Chr12g0531821</name>
</gene>
<sequence length="65" mass="7415">MVYEFACCKISRISWQSSQAPMRNAERLRWQKGEFVPFVCRRSPGVGVWYGQGSSQPHQPQAVVA</sequence>
<reference evidence="1" key="2">
    <citation type="submission" date="2020-06" db="EMBL/GenBank/DDBJ databases">
        <title>Helianthus annuus Genome sequencing and assembly Release 2.</title>
        <authorList>
            <person name="Gouzy J."/>
            <person name="Langlade N."/>
            <person name="Munos S."/>
        </authorList>
    </citation>
    <scope>NUCLEOTIDE SEQUENCE</scope>
    <source>
        <tissue evidence="1">Leaves</tissue>
    </source>
</reference>
<proteinExistence type="predicted"/>
<dbReference type="EMBL" id="MNCJ02000327">
    <property type="protein sequence ID" value="KAF5777111.1"/>
    <property type="molecule type" value="Genomic_DNA"/>
</dbReference>
<dbReference type="Gramene" id="mRNA:HanXRQr2_Chr12g0531821">
    <property type="protein sequence ID" value="CDS:HanXRQr2_Chr12g0531821.1"/>
    <property type="gene ID" value="HanXRQr2_Chr12g0531821"/>
</dbReference>
<evidence type="ECO:0000313" key="2">
    <source>
        <dbReference type="Proteomes" id="UP000215914"/>
    </source>
</evidence>
<dbReference type="Proteomes" id="UP000215914">
    <property type="component" value="Unassembled WGS sequence"/>
</dbReference>